<feature type="non-terminal residue" evidence="1">
    <location>
        <position position="30"/>
    </location>
</feature>
<protein>
    <submittedName>
        <fullName evidence="1">Uncharacterized protein</fullName>
    </submittedName>
</protein>
<reference evidence="1" key="1">
    <citation type="submission" date="2021-02" db="EMBL/GenBank/DDBJ databases">
        <authorList>
            <person name="Nowell W R."/>
        </authorList>
    </citation>
    <scope>NUCLEOTIDE SEQUENCE</scope>
</reference>
<dbReference type="EMBL" id="CAJOBE010038509">
    <property type="protein sequence ID" value="CAF4317878.1"/>
    <property type="molecule type" value="Genomic_DNA"/>
</dbReference>
<evidence type="ECO:0000313" key="1">
    <source>
        <dbReference type="EMBL" id="CAF4317878.1"/>
    </source>
</evidence>
<dbReference type="AlphaFoldDB" id="A0A820J7Y6"/>
<organism evidence="1 2">
    <name type="scientific">Rotaria sordida</name>
    <dbReference type="NCBI Taxonomy" id="392033"/>
    <lineage>
        <taxon>Eukaryota</taxon>
        <taxon>Metazoa</taxon>
        <taxon>Spiralia</taxon>
        <taxon>Gnathifera</taxon>
        <taxon>Rotifera</taxon>
        <taxon>Eurotatoria</taxon>
        <taxon>Bdelloidea</taxon>
        <taxon>Philodinida</taxon>
        <taxon>Philodinidae</taxon>
        <taxon>Rotaria</taxon>
    </lineage>
</organism>
<evidence type="ECO:0000313" key="2">
    <source>
        <dbReference type="Proteomes" id="UP000663874"/>
    </source>
</evidence>
<name>A0A820J7Y6_9BILA</name>
<dbReference type="Proteomes" id="UP000663874">
    <property type="component" value="Unassembled WGS sequence"/>
</dbReference>
<comment type="caution">
    <text evidence="1">The sequence shown here is derived from an EMBL/GenBank/DDBJ whole genome shotgun (WGS) entry which is preliminary data.</text>
</comment>
<gene>
    <name evidence="1" type="ORF">FNK824_LOCUS41228</name>
</gene>
<accession>A0A820J7Y6</accession>
<proteinExistence type="predicted"/>
<sequence length="30" mass="3473">MERILRARNYPYLYGLGLYGVSIEQAISLI</sequence>